<keyword evidence="1" id="KW-0732">Signal</keyword>
<protein>
    <recommendedName>
        <fullName evidence="2">SAF domain-containing protein</fullName>
    </recommendedName>
</protein>
<dbReference type="Gene3D" id="3.90.1210.10">
    <property type="entry name" value="Antifreeze-like/N-acetylneuraminic acid synthase C-terminal domain"/>
    <property type="match status" value="1"/>
</dbReference>
<dbReference type="SMART" id="SM00858">
    <property type="entry name" value="SAF"/>
    <property type="match status" value="1"/>
</dbReference>
<organism evidence="3 4">
    <name type="scientific">Rhodococcoides trifolii</name>
    <dbReference type="NCBI Taxonomy" id="908250"/>
    <lineage>
        <taxon>Bacteria</taxon>
        <taxon>Bacillati</taxon>
        <taxon>Actinomycetota</taxon>
        <taxon>Actinomycetes</taxon>
        <taxon>Mycobacteriales</taxon>
        <taxon>Nocardiaceae</taxon>
        <taxon>Rhodococcoides</taxon>
    </lineage>
</organism>
<dbReference type="CDD" id="cd11614">
    <property type="entry name" value="SAF_CpaB_FlgA_like"/>
    <property type="match status" value="1"/>
</dbReference>
<keyword evidence="4" id="KW-1185">Reference proteome</keyword>
<feature type="chain" id="PRO_5039481112" description="SAF domain-containing protein" evidence="1">
    <location>
        <begin position="21"/>
        <end position="188"/>
    </location>
</feature>
<reference evidence="3" key="1">
    <citation type="journal article" date="2014" name="Int. J. Syst. Evol. Microbiol.">
        <title>Complete genome sequence of Corynebacterium casei LMG S-19264T (=DSM 44701T), isolated from a smear-ripened cheese.</title>
        <authorList>
            <consortium name="US DOE Joint Genome Institute (JGI-PGF)"/>
            <person name="Walter F."/>
            <person name="Albersmeier A."/>
            <person name="Kalinowski J."/>
            <person name="Ruckert C."/>
        </authorList>
    </citation>
    <scope>NUCLEOTIDE SEQUENCE</scope>
    <source>
        <strain evidence="3">CCM 7905</strain>
    </source>
</reference>
<comment type="caution">
    <text evidence="3">The sequence shown here is derived from an EMBL/GenBank/DDBJ whole genome shotgun (WGS) entry which is preliminary data.</text>
</comment>
<dbReference type="EMBL" id="BMCU01000003">
    <property type="protein sequence ID" value="GGG17242.1"/>
    <property type="molecule type" value="Genomic_DNA"/>
</dbReference>
<name>A0A917G172_9NOCA</name>
<reference evidence="3" key="2">
    <citation type="submission" date="2020-09" db="EMBL/GenBank/DDBJ databases">
        <authorList>
            <person name="Sun Q."/>
            <person name="Sedlacek I."/>
        </authorList>
    </citation>
    <scope>NUCLEOTIDE SEQUENCE</scope>
    <source>
        <strain evidence="3">CCM 7905</strain>
    </source>
</reference>
<gene>
    <name evidence="3" type="ORF">GCM10007304_34270</name>
</gene>
<dbReference type="AlphaFoldDB" id="A0A917G172"/>
<evidence type="ECO:0000256" key="1">
    <source>
        <dbReference type="SAM" id="SignalP"/>
    </source>
</evidence>
<evidence type="ECO:0000313" key="3">
    <source>
        <dbReference type="EMBL" id="GGG17242.1"/>
    </source>
</evidence>
<sequence length="188" mass="19087">MVRRSIAAALVVLAAVSAFRGDPDRDRVTVVTASHDLRPGTVLTEDDLTITRVDSASLPDGATTASADAAGRTVAGPVRSGETLTDVRLLGPRLAGAALSTPDARVVPIRLADPSLADIVRAGDVVDVLTVGDDGTRVLAEGAVVVLVPTGDASSRQRERLILLALATDAATSVAAASLVSALTVVLH</sequence>
<evidence type="ECO:0000259" key="2">
    <source>
        <dbReference type="SMART" id="SM00858"/>
    </source>
</evidence>
<accession>A0A917G172</accession>
<feature type="signal peptide" evidence="1">
    <location>
        <begin position="1"/>
        <end position="20"/>
    </location>
</feature>
<dbReference type="InterPro" id="IPR013974">
    <property type="entry name" value="SAF"/>
</dbReference>
<evidence type="ECO:0000313" key="4">
    <source>
        <dbReference type="Proteomes" id="UP000654257"/>
    </source>
</evidence>
<feature type="domain" description="SAF" evidence="2">
    <location>
        <begin position="28"/>
        <end position="90"/>
    </location>
</feature>
<dbReference type="Pfam" id="PF08666">
    <property type="entry name" value="SAF"/>
    <property type="match status" value="1"/>
</dbReference>
<dbReference type="Proteomes" id="UP000654257">
    <property type="component" value="Unassembled WGS sequence"/>
</dbReference>
<proteinExistence type="predicted"/>